<organism evidence="1 2">
    <name type="scientific">Algibacter pectinivorans</name>
    <dbReference type="NCBI Taxonomy" id="870482"/>
    <lineage>
        <taxon>Bacteria</taxon>
        <taxon>Pseudomonadati</taxon>
        <taxon>Bacteroidota</taxon>
        <taxon>Flavobacteriia</taxon>
        <taxon>Flavobacteriales</taxon>
        <taxon>Flavobacteriaceae</taxon>
        <taxon>Algibacter</taxon>
    </lineage>
</organism>
<dbReference type="EMBL" id="FOMI01000001">
    <property type="protein sequence ID" value="SFC81277.1"/>
    <property type="molecule type" value="Genomic_DNA"/>
</dbReference>
<name>A0A1I1M6Z4_9FLAO</name>
<accession>A0A1I1M6Z4</accession>
<dbReference type="OrthoDB" id="9554408at2"/>
<protein>
    <submittedName>
        <fullName evidence="1">Uncharacterized protein</fullName>
    </submittedName>
</protein>
<sequence length="171" mass="20199">MRNSSSKNNRNIEISNSIDCSNELHLIAETGKSYLDIATDRHWKNIKAKLDNGIHFRVLLVNPTCKNKKVRNRLNNIEGETDRKLDLTNLKRLNDKYDNLEIRFTNQIYCSLFFTDKYMIYDPYHLGKVGDRIENNFIAIEFESDNQNYNILKSHFNNSWSLSKDFEDIVE</sequence>
<dbReference type="Proteomes" id="UP000199439">
    <property type="component" value="Unassembled WGS sequence"/>
</dbReference>
<gene>
    <name evidence="1" type="ORF">SAMN04487987_10178</name>
</gene>
<proteinExistence type="predicted"/>
<evidence type="ECO:0000313" key="2">
    <source>
        <dbReference type="Proteomes" id="UP000199439"/>
    </source>
</evidence>
<reference evidence="2" key="1">
    <citation type="submission" date="2016-10" db="EMBL/GenBank/DDBJ databases">
        <authorList>
            <person name="Varghese N."/>
            <person name="Submissions S."/>
        </authorList>
    </citation>
    <scope>NUCLEOTIDE SEQUENCE [LARGE SCALE GENOMIC DNA]</scope>
    <source>
        <strain evidence="2">DSM 25730</strain>
    </source>
</reference>
<evidence type="ECO:0000313" key="1">
    <source>
        <dbReference type="EMBL" id="SFC81277.1"/>
    </source>
</evidence>
<dbReference type="AlphaFoldDB" id="A0A1I1M6Z4"/>
<dbReference type="RefSeq" id="WP_092847652.1">
    <property type="nucleotide sequence ID" value="NZ_FOMI01000001.1"/>
</dbReference>
<keyword evidence="2" id="KW-1185">Reference proteome</keyword>
<dbReference type="STRING" id="870482.SAMN04487987_10178"/>